<evidence type="ECO:0000313" key="2">
    <source>
        <dbReference type="EMBL" id="GGR50316.1"/>
    </source>
</evidence>
<organism evidence="2 3">
    <name type="scientific">Streptomyces cinereoruber</name>
    <dbReference type="NCBI Taxonomy" id="67260"/>
    <lineage>
        <taxon>Bacteria</taxon>
        <taxon>Bacillati</taxon>
        <taxon>Actinomycetota</taxon>
        <taxon>Actinomycetes</taxon>
        <taxon>Kitasatosporales</taxon>
        <taxon>Streptomycetaceae</taxon>
        <taxon>Streptomyces</taxon>
    </lineage>
</organism>
<proteinExistence type="predicted"/>
<feature type="region of interest" description="Disordered" evidence="1">
    <location>
        <begin position="110"/>
        <end position="155"/>
    </location>
</feature>
<feature type="region of interest" description="Disordered" evidence="1">
    <location>
        <begin position="1"/>
        <end position="26"/>
    </location>
</feature>
<feature type="compositionally biased region" description="Basic residues" evidence="1">
    <location>
        <begin position="144"/>
        <end position="155"/>
    </location>
</feature>
<feature type="compositionally biased region" description="Basic and acidic residues" evidence="1">
    <location>
        <begin position="116"/>
        <end position="131"/>
    </location>
</feature>
<protein>
    <submittedName>
        <fullName evidence="2">Uncharacterized protein</fullName>
    </submittedName>
</protein>
<dbReference type="AlphaFoldDB" id="A0AAV4KR59"/>
<evidence type="ECO:0000313" key="3">
    <source>
        <dbReference type="Proteomes" id="UP000642014"/>
    </source>
</evidence>
<gene>
    <name evidence="2" type="ORF">GCM10010497_62190</name>
</gene>
<dbReference type="EMBL" id="BMSJ01000016">
    <property type="protein sequence ID" value="GGR50316.1"/>
    <property type="molecule type" value="Genomic_DNA"/>
</dbReference>
<evidence type="ECO:0000256" key="1">
    <source>
        <dbReference type="SAM" id="MobiDB-lite"/>
    </source>
</evidence>
<dbReference type="Proteomes" id="UP000642014">
    <property type="component" value="Unassembled WGS sequence"/>
</dbReference>
<accession>A0AAV4KR59</accession>
<name>A0AAV4KR59_9ACTN</name>
<comment type="caution">
    <text evidence="2">The sequence shown here is derived from an EMBL/GenBank/DDBJ whole genome shotgun (WGS) entry which is preliminary data.</text>
</comment>
<reference evidence="2 3" key="1">
    <citation type="journal article" date="2014" name="Int. J. Syst. Evol. Microbiol.">
        <title>Complete genome sequence of Corynebacterium casei LMG S-19264T (=DSM 44701T), isolated from a smear-ripened cheese.</title>
        <authorList>
            <consortium name="US DOE Joint Genome Institute (JGI-PGF)"/>
            <person name="Walter F."/>
            <person name="Albersmeier A."/>
            <person name="Kalinowski J."/>
            <person name="Ruckert C."/>
        </authorList>
    </citation>
    <scope>NUCLEOTIDE SEQUENCE [LARGE SCALE GENOMIC DNA]</scope>
    <source>
        <strain evidence="2 3">JCM 4205</strain>
    </source>
</reference>
<sequence length="155" mass="16412">MKRPGAPALSEDDWVPEENSPADGAPTAVLGVSRVVAASAATADAVNAFRVERRGAVPRPRFPAAAFLKRLTGILTSGGLRLGTFPAAEAIKKGSGTHWKPLGRVCTEGWTPNPAAEDKPLFPSHNGKECESAEAPEFASRATWTRRAKPKNRAT</sequence>